<sequence>MPAVRRLLFASGRTTFRSPRASTLIDRRSTRSAEKPEHLAEADRSGLSPPVGGPLLDDSRLRRPDPRCSSHRAQIRGFRFRSAEPLEERLGHEVSRTSVSGESGGRHHRCAPAATTSHCGGGVDRQHAKDRRLPPRAPPPDTAPGAPERSNHARDQGGTPEAREKEKPQMSPRKNENGPPKRAVLLCLNQSAPGGIRTPNLLIRSQSRGVHGRPPRPLEPAACVPRGRRDDHACGHVAVSVAVRGGVVLR</sequence>
<feature type="region of interest" description="Disordered" evidence="1">
    <location>
        <begin position="18"/>
        <end position="76"/>
    </location>
</feature>
<keyword evidence="3" id="KW-1185">Reference proteome</keyword>
<reference evidence="2 3" key="1">
    <citation type="submission" date="2015-08" db="EMBL/GenBank/DDBJ databases">
        <title>Draft Genome Sequence of Rathayibacter sp. Strain VKM Ac-2596 Isolated from Leaf Gall Induced by Plant-Parasitic Nematodes.</title>
        <authorList>
            <person name="Vasilenko O.V."/>
            <person name="Starodumova I.P."/>
            <person name="Tarlachkov S.V."/>
            <person name="Dorofeeva L.V."/>
            <person name="Evtushenko L.I."/>
        </authorList>
    </citation>
    <scope>NUCLEOTIDE SEQUENCE [LARGE SCALE GENOMIC DNA]</scope>
    <source>
        <strain evidence="2 3">VKM Ac-2596</strain>
    </source>
</reference>
<organism evidence="2 3">
    <name type="scientific">Rathayibacter tanaceti</name>
    <dbReference type="NCBI Taxonomy" id="1671680"/>
    <lineage>
        <taxon>Bacteria</taxon>
        <taxon>Bacillati</taxon>
        <taxon>Actinomycetota</taxon>
        <taxon>Actinomycetes</taxon>
        <taxon>Micrococcales</taxon>
        <taxon>Microbacteriaceae</taxon>
        <taxon>Rathayibacter</taxon>
    </lineage>
</organism>
<evidence type="ECO:0000256" key="1">
    <source>
        <dbReference type="SAM" id="MobiDB-lite"/>
    </source>
</evidence>
<protein>
    <submittedName>
        <fullName evidence="2">Uncharacterized protein</fullName>
    </submittedName>
</protein>
<dbReference type="EMBL" id="LIIN01000009">
    <property type="protein sequence ID" value="KZX22343.1"/>
    <property type="molecule type" value="Genomic_DNA"/>
</dbReference>
<gene>
    <name evidence="2" type="ORF">ACH61_00496</name>
</gene>
<proteinExistence type="predicted"/>
<evidence type="ECO:0000313" key="3">
    <source>
        <dbReference type="Proteomes" id="UP000076717"/>
    </source>
</evidence>
<feature type="compositionally biased region" description="Basic and acidic residues" evidence="1">
    <location>
        <begin position="124"/>
        <end position="133"/>
    </location>
</feature>
<feature type="compositionally biased region" description="Basic and acidic residues" evidence="1">
    <location>
        <begin position="149"/>
        <end position="176"/>
    </location>
</feature>
<feature type="region of interest" description="Disordered" evidence="1">
    <location>
        <begin position="89"/>
        <end position="180"/>
    </location>
</feature>
<accession>A0A166IGB6</accession>
<evidence type="ECO:0000313" key="2">
    <source>
        <dbReference type="EMBL" id="KZX22343.1"/>
    </source>
</evidence>
<name>A0A166IGB6_9MICO</name>
<comment type="caution">
    <text evidence="2">The sequence shown here is derived from an EMBL/GenBank/DDBJ whole genome shotgun (WGS) entry which is preliminary data.</text>
</comment>
<feature type="compositionally biased region" description="Basic and acidic residues" evidence="1">
    <location>
        <begin position="25"/>
        <end position="44"/>
    </location>
</feature>
<dbReference type="AlphaFoldDB" id="A0A166IGB6"/>
<dbReference type="Proteomes" id="UP000076717">
    <property type="component" value="Unassembled WGS sequence"/>
</dbReference>
<feature type="compositionally biased region" description="Basic and acidic residues" evidence="1">
    <location>
        <begin position="57"/>
        <end position="68"/>
    </location>
</feature>